<evidence type="ECO:0000313" key="3">
    <source>
        <dbReference type="Proteomes" id="UP001218218"/>
    </source>
</evidence>
<organism evidence="2 3">
    <name type="scientific">Mycena albidolilacea</name>
    <dbReference type="NCBI Taxonomy" id="1033008"/>
    <lineage>
        <taxon>Eukaryota</taxon>
        <taxon>Fungi</taxon>
        <taxon>Dikarya</taxon>
        <taxon>Basidiomycota</taxon>
        <taxon>Agaricomycotina</taxon>
        <taxon>Agaricomycetes</taxon>
        <taxon>Agaricomycetidae</taxon>
        <taxon>Agaricales</taxon>
        <taxon>Marasmiineae</taxon>
        <taxon>Mycenaceae</taxon>
        <taxon>Mycena</taxon>
    </lineage>
</organism>
<evidence type="ECO:0000256" key="1">
    <source>
        <dbReference type="SAM" id="MobiDB-lite"/>
    </source>
</evidence>
<accession>A0AAD7EIB8</accession>
<evidence type="ECO:0000313" key="2">
    <source>
        <dbReference type="EMBL" id="KAJ7323492.1"/>
    </source>
</evidence>
<feature type="region of interest" description="Disordered" evidence="1">
    <location>
        <begin position="284"/>
        <end position="306"/>
    </location>
</feature>
<protein>
    <submittedName>
        <fullName evidence="2">Uncharacterized protein</fullName>
    </submittedName>
</protein>
<keyword evidence="3" id="KW-1185">Reference proteome</keyword>
<name>A0AAD7EIB8_9AGAR</name>
<sequence length="306" mass="33930">MASSLPQLLARRRAHGRLRPILVLTPVSTAPERSGMSPQDKFLPPAASSTALELSSLSQLSPAVHLSILRSRRETELCARWATGCYRCVPLHFHLPSSSCRSPIRFACTPGRASRTLGANTITDRGPAIHDTHGLGQSSCAPVRRYGPGSTCERTRDANAAITEKCVHTTRAHTALDPWRRHGAAPQAPRRTNERRSRCHATALQRGVCARAMRMGCEIRPGCQDEGQHEGQCEPRRRWRRGRTPRRSQRGRRCWREQRVGDEPLQHERRALSANAGCNRALSTPACDGPRMAVTARSNAREARAR</sequence>
<dbReference type="Proteomes" id="UP001218218">
    <property type="component" value="Unassembled WGS sequence"/>
</dbReference>
<gene>
    <name evidence="2" type="ORF">DFH08DRAFT_887327</name>
</gene>
<proteinExistence type="predicted"/>
<dbReference type="EMBL" id="JARIHO010000046">
    <property type="protein sequence ID" value="KAJ7323492.1"/>
    <property type="molecule type" value="Genomic_DNA"/>
</dbReference>
<reference evidence="2" key="1">
    <citation type="submission" date="2023-03" db="EMBL/GenBank/DDBJ databases">
        <title>Massive genome expansion in bonnet fungi (Mycena s.s.) driven by repeated elements and novel gene families across ecological guilds.</title>
        <authorList>
            <consortium name="Lawrence Berkeley National Laboratory"/>
            <person name="Harder C.B."/>
            <person name="Miyauchi S."/>
            <person name="Viragh M."/>
            <person name="Kuo A."/>
            <person name="Thoen E."/>
            <person name="Andreopoulos B."/>
            <person name="Lu D."/>
            <person name="Skrede I."/>
            <person name="Drula E."/>
            <person name="Henrissat B."/>
            <person name="Morin E."/>
            <person name="Kohler A."/>
            <person name="Barry K."/>
            <person name="LaButti K."/>
            <person name="Morin E."/>
            <person name="Salamov A."/>
            <person name="Lipzen A."/>
            <person name="Mereny Z."/>
            <person name="Hegedus B."/>
            <person name="Baldrian P."/>
            <person name="Stursova M."/>
            <person name="Weitz H."/>
            <person name="Taylor A."/>
            <person name="Grigoriev I.V."/>
            <person name="Nagy L.G."/>
            <person name="Martin F."/>
            <person name="Kauserud H."/>
        </authorList>
    </citation>
    <scope>NUCLEOTIDE SEQUENCE</scope>
    <source>
        <strain evidence="2">CBHHK002</strain>
    </source>
</reference>
<comment type="caution">
    <text evidence="2">The sequence shown here is derived from an EMBL/GenBank/DDBJ whole genome shotgun (WGS) entry which is preliminary data.</text>
</comment>
<dbReference type="AlphaFoldDB" id="A0AAD7EIB8"/>